<protein>
    <submittedName>
        <fullName evidence="3">CLUMA_CG005018, isoform A</fullName>
    </submittedName>
</protein>
<dbReference type="InterPro" id="IPR001611">
    <property type="entry name" value="Leu-rich_rpt"/>
</dbReference>
<keyword evidence="1" id="KW-0433">Leucine-rich repeat</keyword>
<evidence type="ECO:0000256" key="1">
    <source>
        <dbReference type="ARBA" id="ARBA00022614"/>
    </source>
</evidence>
<dbReference type="Pfam" id="PF00560">
    <property type="entry name" value="LRR_1"/>
    <property type="match status" value="3"/>
</dbReference>
<dbReference type="EMBL" id="CVRI01000020">
    <property type="protein sequence ID" value="CRK91345.1"/>
    <property type="molecule type" value="Genomic_DNA"/>
</dbReference>
<dbReference type="PANTHER" id="PTHR48051">
    <property type="match status" value="1"/>
</dbReference>
<dbReference type="InterPro" id="IPR032675">
    <property type="entry name" value="LRR_dom_sf"/>
</dbReference>
<gene>
    <name evidence="3" type="ORF">CLUMA_CG005018</name>
</gene>
<evidence type="ECO:0000256" key="2">
    <source>
        <dbReference type="ARBA" id="ARBA00022737"/>
    </source>
</evidence>
<dbReference type="OrthoDB" id="2021138at2759"/>
<dbReference type="SMART" id="SM00364">
    <property type="entry name" value="LRR_BAC"/>
    <property type="match status" value="3"/>
</dbReference>
<dbReference type="InterPro" id="IPR003591">
    <property type="entry name" value="Leu-rich_rpt_typical-subtyp"/>
</dbReference>
<dbReference type="GO" id="GO:0005737">
    <property type="term" value="C:cytoplasm"/>
    <property type="evidence" value="ECO:0007669"/>
    <property type="project" value="TreeGrafter"/>
</dbReference>
<dbReference type="SMART" id="SM00369">
    <property type="entry name" value="LRR_TYP"/>
    <property type="match status" value="4"/>
</dbReference>
<organism evidence="3 4">
    <name type="scientific">Clunio marinus</name>
    <dbReference type="NCBI Taxonomy" id="568069"/>
    <lineage>
        <taxon>Eukaryota</taxon>
        <taxon>Metazoa</taxon>
        <taxon>Ecdysozoa</taxon>
        <taxon>Arthropoda</taxon>
        <taxon>Hexapoda</taxon>
        <taxon>Insecta</taxon>
        <taxon>Pterygota</taxon>
        <taxon>Neoptera</taxon>
        <taxon>Endopterygota</taxon>
        <taxon>Diptera</taxon>
        <taxon>Nematocera</taxon>
        <taxon>Chironomoidea</taxon>
        <taxon>Chironomidae</taxon>
        <taxon>Clunio</taxon>
    </lineage>
</organism>
<dbReference type="PANTHER" id="PTHR48051:SF54">
    <property type="entry name" value="LEUCINE-RICH REPEAT-CONTAINING PROTEIN"/>
    <property type="match status" value="1"/>
</dbReference>
<keyword evidence="2" id="KW-0677">Repeat</keyword>
<reference evidence="3 4" key="1">
    <citation type="submission" date="2015-04" db="EMBL/GenBank/DDBJ databases">
        <authorList>
            <person name="Syromyatnikov M.Y."/>
            <person name="Popov V.N."/>
        </authorList>
    </citation>
    <scope>NUCLEOTIDE SEQUENCE [LARGE SCALE GENOMIC DNA]</scope>
</reference>
<dbReference type="STRING" id="568069.A0A1J1HYZ8"/>
<evidence type="ECO:0000313" key="4">
    <source>
        <dbReference type="Proteomes" id="UP000183832"/>
    </source>
</evidence>
<accession>A0A1J1HYZ8</accession>
<dbReference type="AlphaFoldDB" id="A0A1J1HYZ8"/>
<dbReference type="Gene3D" id="3.80.10.10">
    <property type="entry name" value="Ribonuclease Inhibitor"/>
    <property type="match status" value="1"/>
</dbReference>
<proteinExistence type="predicted"/>
<name>A0A1J1HYZ8_9DIPT</name>
<dbReference type="InterPro" id="IPR050216">
    <property type="entry name" value="LRR_domain-containing"/>
</dbReference>
<sequence>MSIALHYNFRNISNESSSIHEEQIDENSVEQIYLKFCNLIEFPKWLIKLHNLTHINISNNSIECFPPSINLLQNLDYLDISENRLMKLPTNFFQLTQLRYLDVSGNFIENIPSEIKNLQNLEILSFDRNFIMRIPIELTECPKIFQLSFDDCSRLFSFPGDILMMRNLSNVSFRGCNLIQIPSIISSKIMNFSFIGNQLLNCIPQEAVKFIDPLMTTAEFFTINEEDLSDLLTSQSDFIKNSPEIKHFILPNGLLVNLPFLLDKIHTITSSELISLKERSLRAVKTSLRNSRHFLPRELKTILSFPAAICTCRTKIFTEAFKAKAKLSTPYIEILLFKEMSFDIHRK</sequence>
<dbReference type="Proteomes" id="UP000183832">
    <property type="component" value="Unassembled WGS sequence"/>
</dbReference>
<dbReference type="SUPFAM" id="SSF52058">
    <property type="entry name" value="L domain-like"/>
    <property type="match status" value="1"/>
</dbReference>
<evidence type="ECO:0000313" key="3">
    <source>
        <dbReference type="EMBL" id="CRK91345.1"/>
    </source>
</evidence>
<keyword evidence="4" id="KW-1185">Reference proteome</keyword>
<dbReference type="PROSITE" id="PS51450">
    <property type="entry name" value="LRR"/>
    <property type="match status" value="3"/>
</dbReference>